<name>A0ACC6JL36_9PSED</name>
<evidence type="ECO:0000313" key="1">
    <source>
        <dbReference type="EMBL" id="MDR6607233.1"/>
    </source>
</evidence>
<organism evidence="1 2">
    <name type="scientific">Pseudomonas synxantha</name>
    <dbReference type="NCBI Taxonomy" id="47883"/>
    <lineage>
        <taxon>Bacteria</taxon>
        <taxon>Pseudomonadati</taxon>
        <taxon>Pseudomonadota</taxon>
        <taxon>Gammaproteobacteria</taxon>
        <taxon>Pseudomonadales</taxon>
        <taxon>Pseudomonadaceae</taxon>
        <taxon>Pseudomonas</taxon>
    </lineage>
</organism>
<reference evidence="1" key="1">
    <citation type="submission" date="2023-07" db="EMBL/GenBank/DDBJ databases">
        <title>Sorghum-associated microbial communities from plants grown in Nebraska, USA.</title>
        <authorList>
            <person name="Schachtman D."/>
        </authorList>
    </citation>
    <scope>NUCLEOTIDE SEQUENCE</scope>
    <source>
        <strain evidence="1">BE46</strain>
    </source>
</reference>
<gene>
    <name evidence="1" type="ORF">J2X87_002303</name>
</gene>
<dbReference type="Proteomes" id="UP001259420">
    <property type="component" value="Unassembled WGS sequence"/>
</dbReference>
<keyword evidence="2" id="KW-1185">Reference proteome</keyword>
<evidence type="ECO:0000313" key="2">
    <source>
        <dbReference type="Proteomes" id="UP001259420"/>
    </source>
</evidence>
<protein>
    <submittedName>
        <fullName evidence="1">DNA-binding GntR family transcriptional regulator</fullName>
    </submittedName>
</protein>
<comment type="caution">
    <text evidence="1">The sequence shown here is derived from an EMBL/GenBank/DDBJ whole genome shotgun (WGS) entry which is preliminary data.</text>
</comment>
<accession>A0ACC6JL36</accession>
<dbReference type="EMBL" id="JAVDSD010000004">
    <property type="protein sequence ID" value="MDR6607233.1"/>
    <property type="molecule type" value="Genomic_DNA"/>
</dbReference>
<proteinExistence type="predicted"/>
<sequence length="230" mass="25807">MPNQSPLKYIAGLIPLARVSAPQFVAAVIREAIVTGALSGSEPLRQDLIATELNTSKVPVREALRELEGQGLVQFLPNRGFMVTQPSLHEMNECFELRAVLEPLAVRHSVPLSTPEQLDGVERIIDEFEKVHDPILSSQWNLTLHTALYAPARMKHLENMIIRAHTIAQRYTHIYMQLRSAGIDSQDEHRAILAAYRAKDVEAAVALMTTHLKQASDEASEYLKDHFEQN</sequence>
<keyword evidence="1" id="KW-0238">DNA-binding</keyword>